<keyword evidence="3 6" id="KW-0274">FAD</keyword>
<dbReference type="Gene3D" id="3.50.50.60">
    <property type="entry name" value="FAD/NAD(P)-binding domain"/>
    <property type="match status" value="1"/>
</dbReference>
<feature type="domain" description="Amine oxidase" evidence="8">
    <location>
        <begin position="15"/>
        <end position="445"/>
    </location>
</feature>
<evidence type="ECO:0000256" key="2">
    <source>
        <dbReference type="ARBA" id="ARBA00022630"/>
    </source>
</evidence>
<comment type="pathway">
    <text evidence="6">Porphyrin-containing compound metabolism; protoheme biosynthesis.</text>
</comment>
<dbReference type="SUPFAM" id="SSF54373">
    <property type="entry name" value="FAD-linked reductases, C-terminal domain"/>
    <property type="match status" value="1"/>
</dbReference>
<comment type="subcellular location">
    <subcellularLocation>
        <location evidence="6">Cytoplasm</location>
    </subcellularLocation>
</comment>
<protein>
    <recommendedName>
        <fullName evidence="6">Coproporphyrinogen III oxidase</fullName>
        <ecNumber evidence="6">1.3.3.15</ecNumber>
    </recommendedName>
</protein>
<dbReference type="OrthoDB" id="9805195at2"/>
<dbReference type="EC" id="1.3.3.15" evidence="6"/>
<dbReference type="GO" id="GO:0004729">
    <property type="term" value="F:oxygen-dependent protoporphyrinogen oxidase activity"/>
    <property type="evidence" value="ECO:0007669"/>
    <property type="project" value="UniProtKB-UniRule"/>
</dbReference>
<keyword evidence="7" id="KW-0812">Transmembrane</keyword>
<dbReference type="RefSeq" id="WP_045025751.1">
    <property type="nucleotide sequence ID" value="NZ_JRHC01000001.1"/>
</dbReference>
<keyword evidence="2 6" id="KW-0285">Flavoprotein</keyword>
<comment type="caution">
    <text evidence="9">The sequence shown here is derived from an EMBL/GenBank/DDBJ whole genome shotgun (WGS) entry which is preliminary data.</text>
</comment>
<dbReference type="UniPathway" id="UPA00252"/>
<keyword evidence="5 6" id="KW-0350">Heme biosynthesis</keyword>
<evidence type="ECO:0000256" key="4">
    <source>
        <dbReference type="ARBA" id="ARBA00023002"/>
    </source>
</evidence>
<accession>A0A0D8JEA2</accession>
<dbReference type="Pfam" id="PF01593">
    <property type="entry name" value="Amino_oxidase"/>
    <property type="match status" value="1"/>
</dbReference>
<proteinExistence type="inferred from homology"/>
<evidence type="ECO:0000256" key="1">
    <source>
        <dbReference type="ARBA" id="ARBA00001974"/>
    </source>
</evidence>
<comment type="function">
    <text evidence="6">Involved in coproporphyrin-dependent heme b biosynthesis. Catalyzes the oxidation of coproporphyrinogen III to coproporphyrin III.</text>
</comment>
<comment type="cofactor">
    <cofactor evidence="1 6">
        <name>FAD</name>
        <dbReference type="ChEBI" id="CHEBI:57692"/>
    </cofactor>
</comment>
<dbReference type="PATRIC" id="fig|1544798.3.peg.261"/>
<name>A0A0D8JEA2_9BACT</name>
<evidence type="ECO:0000256" key="6">
    <source>
        <dbReference type="RuleBase" id="RU364052"/>
    </source>
</evidence>
<dbReference type="Proteomes" id="UP000032544">
    <property type="component" value="Unassembled WGS sequence"/>
</dbReference>
<reference evidence="9 10" key="1">
    <citation type="submission" date="2014-09" db="EMBL/GenBank/DDBJ databases">
        <title>Draft Genome Sequence of Draconibacterium sp. JN14CK-3.</title>
        <authorList>
            <person name="Dong C."/>
            <person name="Lai Q."/>
            <person name="Shao Z."/>
        </authorList>
    </citation>
    <scope>NUCLEOTIDE SEQUENCE [LARGE SCALE GENOMIC DNA]</scope>
    <source>
        <strain evidence="9 10">JN14CK-3</strain>
    </source>
</reference>
<keyword evidence="10" id="KW-1185">Reference proteome</keyword>
<dbReference type="EMBL" id="JRHC01000001">
    <property type="protein sequence ID" value="KJF44188.1"/>
    <property type="molecule type" value="Genomic_DNA"/>
</dbReference>
<dbReference type="PANTHER" id="PTHR42923:SF3">
    <property type="entry name" value="PROTOPORPHYRINOGEN OXIDASE"/>
    <property type="match status" value="1"/>
</dbReference>
<gene>
    <name evidence="9" type="ORF">LH29_01280</name>
</gene>
<keyword evidence="7" id="KW-1133">Transmembrane helix</keyword>
<comment type="similarity">
    <text evidence="6">Belongs to the protoporphyrinogen/coproporphyrinogen oxidase family. Coproporphyrinogen III oxidase subfamily.</text>
</comment>
<dbReference type="PRINTS" id="PR00419">
    <property type="entry name" value="ADXRDTASE"/>
</dbReference>
<dbReference type="PANTHER" id="PTHR42923">
    <property type="entry name" value="PROTOPORPHYRINOGEN OXIDASE"/>
    <property type="match status" value="1"/>
</dbReference>
<comment type="catalytic activity">
    <reaction evidence="6">
        <text>coproporphyrinogen III + 3 O2 = coproporphyrin III + 3 H2O2</text>
        <dbReference type="Rhea" id="RHEA:43436"/>
        <dbReference type="ChEBI" id="CHEBI:15379"/>
        <dbReference type="ChEBI" id="CHEBI:16240"/>
        <dbReference type="ChEBI" id="CHEBI:57309"/>
        <dbReference type="ChEBI" id="CHEBI:131725"/>
        <dbReference type="EC" id="1.3.3.15"/>
    </reaction>
</comment>
<organism evidence="9 10">
    <name type="scientific">Draconibacterium sediminis</name>
    <dbReference type="NCBI Taxonomy" id="1544798"/>
    <lineage>
        <taxon>Bacteria</taxon>
        <taxon>Pseudomonadati</taxon>
        <taxon>Bacteroidota</taxon>
        <taxon>Bacteroidia</taxon>
        <taxon>Marinilabiliales</taxon>
        <taxon>Prolixibacteraceae</taxon>
        <taxon>Draconibacterium</taxon>
    </lineage>
</organism>
<sequence length="452" mass="50823">MQKNQLNIAVIGAGLTGLTTAYYLKKFGFKVQVYEKDDQAGGVIKTHRKNGFVFESGPNTGSMGQEEAAELFEDLADDCTIEYANKSAEARWIWMGGKWHDMEMGGLKAITTPLFTWYDKFRILGEPFRKPGTDPNETIADMVRRRMGKSFLRNAIDPFLSGVYAGDPEKLVTRFALPKLYWLEQNYGSFIGGSIKQKKARKKEPPRKANRQVFSVENGLDNLTKALVKNIGKENIKLGCKNLEVKKEGDFEYSLDGESFTHVISAAGSHALPGLFPFLPKEKLQPIEKMSYAKVTQVVLGFNNWKGIPIKSFGGLVPSAEKRDVLGILLPGSFLKNRAPENGALLSVFMGGIKRPEMFEYSDDKIKEIAEREVREMMGLESFEPDLMEIFRYPHAIPQYSFESEEKLQAISDLETEFKGLKLAGNMRDGIGMADRIKQGRTIANQFAEDYK</sequence>
<dbReference type="GO" id="GO:0006783">
    <property type="term" value="P:heme biosynthetic process"/>
    <property type="evidence" value="ECO:0007669"/>
    <property type="project" value="UniProtKB-UniRule"/>
</dbReference>
<dbReference type="Gene3D" id="1.10.3110.10">
    <property type="entry name" value="protoporphyrinogen ix oxidase, domain 3"/>
    <property type="match status" value="1"/>
</dbReference>
<evidence type="ECO:0000256" key="3">
    <source>
        <dbReference type="ARBA" id="ARBA00022827"/>
    </source>
</evidence>
<keyword evidence="6" id="KW-0963">Cytoplasm</keyword>
<keyword evidence="4 6" id="KW-0560">Oxidoreductase</keyword>
<evidence type="ECO:0000259" key="8">
    <source>
        <dbReference type="Pfam" id="PF01593"/>
    </source>
</evidence>
<evidence type="ECO:0000313" key="10">
    <source>
        <dbReference type="Proteomes" id="UP000032544"/>
    </source>
</evidence>
<dbReference type="AlphaFoldDB" id="A0A0D8JEA2"/>
<evidence type="ECO:0000256" key="5">
    <source>
        <dbReference type="ARBA" id="ARBA00023133"/>
    </source>
</evidence>
<dbReference type="NCBIfam" id="TIGR00562">
    <property type="entry name" value="proto_IX_ox"/>
    <property type="match status" value="1"/>
</dbReference>
<dbReference type="InterPro" id="IPR050464">
    <property type="entry name" value="Zeta_carotene_desat/Oxidored"/>
</dbReference>
<evidence type="ECO:0000313" key="9">
    <source>
        <dbReference type="EMBL" id="KJF44188.1"/>
    </source>
</evidence>
<dbReference type="SUPFAM" id="SSF51905">
    <property type="entry name" value="FAD/NAD(P)-binding domain"/>
    <property type="match status" value="1"/>
</dbReference>
<evidence type="ECO:0000256" key="7">
    <source>
        <dbReference type="SAM" id="Phobius"/>
    </source>
</evidence>
<dbReference type="InterPro" id="IPR036188">
    <property type="entry name" value="FAD/NAD-bd_sf"/>
</dbReference>
<dbReference type="GO" id="GO:0005737">
    <property type="term" value="C:cytoplasm"/>
    <property type="evidence" value="ECO:0007669"/>
    <property type="project" value="UniProtKB-SubCell"/>
</dbReference>
<keyword evidence="7" id="KW-0472">Membrane</keyword>
<dbReference type="InterPro" id="IPR004572">
    <property type="entry name" value="Protoporphyrinogen_oxidase"/>
</dbReference>
<feature type="transmembrane region" description="Helical" evidence="7">
    <location>
        <begin position="6"/>
        <end position="24"/>
    </location>
</feature>
<dbReference type="Gene3D" id="3.90.660.20">
    <property type="entry name" value="Protoporphyrinogen oxidase, mitochondrial, domain 2"/>
    <property type="match status" value="1"/>
</dbReference>
<dbReference type="InterPro" id="IPR002937">
    <property type="entry name" value="Amino_oxidase"/>
</dbReference>
<dbReference type="STRING" id="1544798.LH29_01280"/>